<evidence type="ECO:0000256" key="2">
    <source>
        <dbReference type="SAM" id="Phobius"/>
    </source>
</evidence>
<dbReference type="AlphaFoldDB" id="A0A1G4J8H2"/>
<proteinExistence type="predicted"/>
<protein>
    <submittedName>
        <fullName evidence="3">LAMI_0D01002g1_1</fullName>
    </submittedName>
</protein>
<gene>
    <name evidence="3" type="ORF">LAMI_0D01002G</name>
</gene>
<keyword evidence="2" id="KW-0812">Transmembrane</keyword>
<feature type="compositionally biased region" description="Basic and acidic residues" evidence="1">
    <location>
        <begin position="95"/>
        <end position="122"/>
    </location>
</feature>
<feature type="compositionally biased region" description="Basic and acidic residues" evidence="1">
    <location>
        <begin position="141"/>
        <end position="151"/>
    </location>
</feature>
<organism evidence="3 4">
    <name type="scientific">Lachancea mirantina</name>
    <dbReference type="NCBI Taxonomy" id="1230905"/>
    <lineage>
        <taxon>Eukaryota</taxon>
        <taxon>Fungi</taxon>
        <taxon>Dikarya</taxon>
        <taxon>Ascomycota</taxon>
        <taxon>Saccharomycotina</taxon>
        <taxon>Saccharomycetes</taxon>
        <taxon>Saccharomycetales</taxon>
        <taxon>Saccharomycetaceae</taxon>
        <taxon>Lachancea</taxon>
    </lineage>
</organism>
<dbReference type="EMBL" id="LT598463">
    <property type="protein sequence ID" value="SCU86228.1"/>
    <property type="molecule type" value="Genomic_DNA"/>
</dbReference>
<feature type="region of interest" description="Disordered" evidence="1">
    <location>
        <begin position="1"/>
        <end position="23"/>
    </location>
</feature>
<dbReference type="STRING" id="1230905.A0A1G4J8H2"/>
<keyword evidence="2" id="KW-0472">Membrane</keyword>
<dbReference type="Proteomes" id="UP000191024">
    <property type="component" value="Chromosome D"/>
</dbReference>
<accession>A0A1G4J8H2</accession>
<keyword evidence="4" id="KW-1185">Reference proteome</keyword>
<dbReference type="OrthoDB" id="4069445at2759"/>
<evidence type="ECO:0000256" key="1">
    <source>
        <dbReference type="SAM" id="MobiDB-lite"/>
    </source>
</evidence>
<evidence type="ECO:0000313" key="4">
    <source>
        <dbReference type="Proteomes" id="UP000191024"/>
    </source>
</evidence>
<evidence type="ECO:0000313" key="3">
    <source>
        <dbReference type="EMBL" id="SCU86228.1"/>
    </source>
</evidence>
<name>A0A1G4J8H2_9SACH</name>
<keyword evidence="2" id="KW-1133">Transmembrane helix</keyword>
<feature type="region of interest" description="Disordered" evidence="1">
    <location>
        <begin position="95"/>
        <end position="157"/>
    </location>
</feature>
<reference evidence="3 4" key="1">
    <citation type="submission" date="2016-03" db="EMBL/GenBank/DDBJ databases">
        <authorList>
            <person name="Devillers H."/>
        </authorList>
    </citation>
    <scope>NUCLEOTIDE SEQUENCE [LARGE SCALE GENOMIC DNA]</scope>
    <source>
        <strain evidence="3">CBS 11717</strain>
    </source>
</reference>
<sequence length="157" mass="17919">MQGGVRRKNDLLPRYRNQGGSSKRGFLTTPMKKMIMYVIVLLMVWMVVKTTFMGGEEARYELETTLAQAGIPKDALEAQIDASDAINKVPKERFNNEVAKQQETKNLENEYKSDKLDTKKEIGNSVRAVKQQEEADEPIDEQARRINEKAPFKKIPS</sequence>
<feature type="transmembrane region" description="Helical" evidence="2">
    <location>
        <begin position="34"/>
        <end position="52"/>
    </location>
</feature>